<gene>
    <name evidence="9" type="ORF">EKO04_006600</name>
</gene>
<reference evidence="9" key="1">
    <citation type="submission" date="2018-12" db="EMBL/GenBank/DDBJ databases">
        <authorList>
            <person name="Syme R.A."/>
            <person name="Farfan-Caceres L."/>
            <person name="Lichtenzveig J."/>
        </authorList>
    </citation>
    <scope>NUCLEOTIDE SEQUENCE</scope>
    <source>
        <strain evidence="9">Al4</strain>
    </source>
</reference>
<feature type="transmembrane region" description="Helical" evidence="7">
    <location>
        <begin position="114"/>
        <end position="132"/>
    </location>
</feature>
<evidence type="ECO:0000256" key="1">
    <source>
        <dbReference type="ARBA" id="ARBA00004141"/>
    </source>
</evidence>
<proteinExistence type="predicted"/>
<feature type="transmembrane region" description="Helical" evidence="7">
    <location>
        <begin position="1187"/>
        <end position="1205"/>
    </location>
</feature>
<evidence type="ECO:0000256" key="2">
    <source>
        <dbReference type="ARBA" id="ARBA00022448"/>
    </source>
</evidence>
<dbReference type="Gene3D" id="1.20.1250.20">
    <property type="entry name" value="MFS general substrate transporter like domains"/>
    <property type="match status" value="2"/>
</dbReference>
<dbReference type="EMBL" id="RZGK01000011">
    <property type="protein sequence ID" value="KAF9695429.1"/>
    <property type="molecule type" value="Genomic_DNA"/>
</dbReference>
<feature type="domain" description="Major facilitator superfamily (MFS) profile" evidence="8">
    <location>
        <begin position="65"/>
        <end position="489"/>
    </location>
</feature>
<evidence type="ECO:0000313" key="10">
    <source>
        <dbReference type="Proteomes" id="UP000651452"/>
    </source>
</evidence>
<dbReference type="Proteomes" id="UP000651452">
    <property type="component" value="Unassembled WGS sequence"/>
</dbReference>
<feature type="transmembrane region" description="Helical" evidence="7">
    <location>
        <begin position="304"/>
        <end position="328"/>
    </location>
</feature>
<keyword evidence="5 7" id="KW-0472">Membrane</keyword>
<feature type="transmembrane region" description="Helical" evidence="7">
    <location>
        <begin position="144"/>
        <end position="162"/>
    </location>
</feature>
<evidence type="ECO:0000256" key="7">
    <source>
        <dbReference type="SAM" id="Phobius"/>
    </source>
</evidence>
<feature type="compositionally biased region" description="Basic and acidic residues" evidence="6">
    <location>
        <begin position="1"/>
        <end position="12"/>
    </location>
</feature>
<keyword evidence="3 7" id="KW-0812">Transmembrane</keyword>
<dbReference type="PANTHER" id="PTHR43791:SF55">
    <property type="entry name" value="TRANSPORTER, PUTATIVE (AFU_ORTHOLOGUE AFUA_6G01820)-RELATED"/>
    <property type="match status" value="1"/>
</dbReference>
<comment type="caution">
    <text evidence="9">The sequence shown here is derived from an EMBL/GenBank/DDBJ whole genome shotgun (WGS) entry which is preliminary data.</text>
</comment>
<protein>
    <recommendedName>
        <fullName evidence="8">Major facilitator superfamily (MFS) profile domain-containing protein</fullName>
    </recommendedName>
</protein>
<feature type="transmembrane region" description="Helical" evidence="7">
    <location>
        <begin position="1060"/>
        <end position="1078"/>
    </location>
</feature>
<name>A0A8H7J241_9PLEO</name>
<evidence type="ECO:0000313" key="9">
    <source>
        <dbReference type="EMBL" id="KAF9695429.1"/>
    </source>
</evidence>
<feature type="transmembrane region" description="Helical" evidence="7">
    <location>
        <begin position="1109"/>
        <end position="1127"/>
    </location>
</feature>
<dbReference type="InterPro" id="IPR036259">
    <property type="entry name" value="MFS_trans_sf"/>
</dbReference>
<evidence type="ECO:0000256" key="4">
    <source>
        <dbReference type="ARBA" id="ARBA00022989"/>
    </source>
</evidence>
<feature type="transmembrane region" description="Helical" evidence="7">
    <location>
        <begin position="1492"/>
        <end position="1510"/>
    </location>
</feature>
<evidence type="ECO:0000259" key="8">
    <source>
        <dbReference type="PROSITE" id="PS50850"/>
    </source>
</evidence>
<dbReference type="Pfam" id="PF07690">
    <property type="entry name" value="MFS_1"/>
    <property type="match status" value="1"/>
</dbReference>
<feature type="transmembrane region" description="Helical" evidence="7">
    <location>
        <begin position="206"/>
        <end position="225"/>
    </location>
</feature>
<dbReference type="InterPro" id="IPR011701">
    <property type="entry name" value="MFS"/>
</dbReference>
<dbReference type="OrthoDB" id="1932925at2759"/>
<keyword evidence="10" id="KW-1185">Reference proteome</keyword>
<feature type="transmembrane region" description="Helical" evidence="7">
    <location>
        <begin position="1265"/>
        <end position="1283"/>
    </location>
</feature>
<feature type="transmembrane region" description="Helical" evidence="7">
    <location>
        <begin position="431"/>
        <end position="451"/>
    </location>
</feature>
<feature type="transmembrane region" description="Helical" evidence="7">
    <location>
        <begin position="367"/>
        <end position="387"/>
    </location>
</feature>
<dbReference type="InterPro" id="IPR020846">
    <property type="entry name" value="MFS_dom"/>
</dbReference>
<keyword evidence="2" id="KW-0813">Transport</keyword>
<feature type="transmembrane region" description="Helical" evidence="7">
    <location>
        <begin position="340"/>
        <end position="360"/>
    </location>
</feature>
<feature type="transmembrane region" description="Helical" evidence="7">
    <location>
        <begin position="1217"/>
        <end position="1235"/>
    </location>
</feature>
<keyword evidence="4 7" id="KW-1133">Transmembrane helix</keyword>
<dbReference type="InterPro" id="IPR012419">
    <property type="entry name" value="Cas1_AcylTrans_dom"/>
</dbReference>
<feature type="transmembrane region" description="Helical" evidence="7">
    <location>
        <begin position="990"/>
        <end position="1011"/>
    </location>
</feature>
<dbReference type="Pfam" id="PF07779">
    <property type="entry name" value="Cas1_AcylT"/>
    <property type="match status" value="1"/>
</dbReference>
<dbReference type="SUPFAM" id="SSF103473">
    <property type="entry name" value="MFS general substrate transporter"/>
    <property type="match status" value="1"/>
</dbReference>
<reference evidence="9" key="2">
    <citation type="submission" date="2020-09" db="EMBL/GenBank/DDBJ databases">
        <title>Reference genome assembly for Australian Ascochyta lentis isolate Al4.</title>
        <authorList>
            <person name="Lee R.C."/>
            <person name="Farfan-Caceres L.M."/>
            <person name="Debler J.W."/>
            <person name="Williams A.H."/>
            <person name="Henares B.M."/>
        </authorList>
    </citation>
    <scope>NUCLEOTIDE SEQUENCE</scope>
    <source>
        <strain evidence="9">Al4</strain>
    </source>
</reference>
<organism evidence="9 10">
    <name type="scientific">Ascochyta lentis</name>
    <dbReference type="NCBI Taxonomy" id="205686"/>
    <lineage>
        <taxon>Eukaryota</taxon>
        <taxon>Fungi</taxon>
        <taxon>Dikarya</taxon>
        <taxon>Ascomycota</taxon>
        <taxon>Pezizomycotina</taxon>
        <taxon>Dothideomycetes</taxon>
        <taxon>Pleosporomycetidae</taxon>
        <taxon>Pleosporales</taxon>
        <taxon>Pleosporineae</taxon>
        <taxon>Didymellaceae</taxon>
        <taxon>Ascochyta</taxon>
    </lineage>
</organism>
<feature type="transmembrane region" description="Helical" evidence="7">
    <location>
        <begin position="463"/>
        <end position="485"/>
    </location>
</feature>
<feature type="transmembrane region" description="Helical" evidence="7">
    <location>
        <begin position="1133"/>
        <end position="1151"/>
    </location>
</feature>
<dbReference type="PANTHER" id="PTHR43791">
    <property type="entry name" value="PERMEASE-RELATED"/>
    <property type="match status" value="1"/>
</dbReference>
<feature type="transmembrane region" description="Helical" evidence="7">
    <location>
        <begin position="237"/>
        <end position="256"/>
    </location>
</feature>
<feature type="transmembrane region" description="Helical" evidence="7">
    <location>
        <begin position="174"/>
        <end position="194"/>
    </location>
</feature>
<feature type="transmembrane region" description="Helical" evidence="7">
    <location>
        <begin position="1304"/>
        <end position="1326"/>
    </location>
</feature>
<feature type="region of interest" description="Disordered" evidence="6">
    <location>
        <begin position="1"/>
        <end position="27"/>
    </location>
</feature>
<dbReference type="PROSITE" id="PS50850">
    <property type="entry name" value="MFS"/>
    <property type="match status" value="1"/>
</dbReference>
<comment type="subcellular location">
    <subcellularLocation>
        <location evidence="1">Membrane</location>
        <topology evidence="1">Multi-pass membrane protein</topology>
    </subcellularLocation>
</comment>
<feature type="transmembrane region" description="Helical" evidence="7">
    <location>
        <begin position="61"/>
        <end position="78"/>
    </location>
</feature>
<feature type="transmembrane region" description="Helical" evidence="7">
    <location>
        <begin position="399"/>
        <end position="419"/>
    </location>
</feature>
<feature type="transmembrane region" description="Helical" evidence="7">
    <location>
        <begin position="1338"/>
        <end position="1354"/>
    </location>
</feature>
<dbReference type="GO" id="GO:0022857">
    <property type="term" value="F:transmembrane transporter activity"/>
    <property type="evidence" value="ECO:0007669"/>
    <property type="project" value="InterPro"/>
</dbReference>
<dbReference type="GO" id="GO:0016020">
    <property type="term" value="C:membrane"/>
    <property type="evidence" value="ECO:0007669"/>
    <property type="project" value="UniProtKB-SubCell"/>
</dbReference>
<evidence type="ECO:0000256" key="6">
    <source>
        <dbReference type="SAM" id="MobiDB-lite"/>
    </source>
</evidence>
<evidence type="ECO:0000256" key="5">
    <source>
        <dbReference type="ARBA" id="ARBA00023136"/>
    </source>
</evidence>
<accession>A0A8H7J241</accession>
<feature type="transmembrane region" description="Helical" evidence="7">
    <location>
        <begin position="1023"/>
        <end position="1040"/>
    </location>
</feature>
<evidence type="ECO:0000256" key="3">
    <source>
        <dbReference type="ARBA" id="ARBA00022692"/>
    </source>
</evidence>
<sequence length="1511" mass="169455">MSAIHDHEKSVHESGLPPHDGYNPVSPTSSVSLDKDVAIGLVGEHAREIDPAVEARVLRKIDWFLIPAMIVGYCLVYYDKAILGSAVLFGMTKDLGLTVVNTQTTPPTTSTQRLSWATSMFYFGMLAGPYPMTFALQRFNIGRILGGVVVVWAVICMLTAAVSTHQGLYAQRFFLGFVESIIPTGFMCIVSGYYTQEEQALRQSWWFASTGLFTIIGGALNYGFAQITGGVLRRWQYIYLLAGCLTFLFGIWCFFIPNSPASAWFLTPAERIVAVERLRKGQTGVRCQKIKMSQLREAFLDLKLWLVFILMASAYTVNGAVSGFGPLIVSTFGWSTLESILWQFPLGALCLVTILLCGYLSSKIPNVRLILLVVNCLPVIAGCAMIWKSKWTYHAATPVAGYSIIGTFGAVVSQTIVIGMSNVAGATKKSAMAAAIFVAYCVGNIVGPQLIKSQTKAQHYPELWSGLIICYCITIVAAVALYVLLKMENKKRECLPVDEDERDKFAFMDLTDKENRYFRYRAPRPIYASLYVGNSSSIWCLAASFCRCTDGPLISVTPPVRRSTTARPAHASPWLGKRQLLQYGSDANTQGKQDTSGDAVSMATPLYPCSSALPLSPNMSSALLALRRARDRSQHHAALNQTTAGRLARPASLPHAFGRVALLLLLAVVCANVYRRLVHDTADLYKCSALLHHGQWLDSPDRSPERKPFQNWQVPGCLLHDYTASDIADCNDDGQILFVGDTTVRQVFWAAAKKLDSLWVSDRQQELDKHEDLYLEKDGARLTFLWDPWLNSTDFSGELKAYMNRNKPQGGDKKMLPSNGKRRSVLLFVGGGLWHARHLGDEYLPSFNHVVDRVAAVMSTTHDRLTSPANIRAHGKDGVDDQIFFAPVPDPLVDRLSPSREVTISQNKVWAMNDHLQLWSNRGLNVPWVYRDMTATWPEMVGQSGLHVTDRIATQMADVVLNYRCNAKAAQKQGYPFARTCCSAYKPVNWMQLTMAFFLLCGFVLVSFGPLSRKLDEAGTSSFPWDTLAIFLLVTVYCFVTDRTHVFDKIPKEFANVDFRAMLGLAILVCLVNIRSVSMPVSKSTVRSPEKAVRSAPFLSRDQSDEFKGWLQIYVLVYAYTGASGVMDFYKVFRVFVALYLFLSGYGHTMYFLRTNDFSVQRLLSVVLRLNTLPVLLALALDRPYTSYYFAPLVTFWFFIVYLTLRIYQRWNTCFGLLFVKVLLAALLVTFFIQAQGTLEVLATFFSFAFRANANVSEIRSHLGMDRYVVFIGVVVAALHIKVRSVLRTPQKQLGPVGFIVKHYFVLHRIVLIALAVIVVPTFWIMTRQLKTKSDYDWWMPYIAWVPALSFVVLRNTTSFLRARYCASFAWLGRISFELYLLSQHIWLAGDSKGLLRVGFRYGSGTFLGDKWRDLVILTPIFVWLSWKVHEATKMSTAWLLYGQNAAADGVQEGRIIDRDVLELPGWHRADGGVERDVEGRRRDQQDGQKKMLWRVGGVAAAIWLANLVYP</sequence>